<dbReference type="Proteomes" id="UP000194000">
    <property type="component" value="Unassembled WGS sequence"/>
</dbReference>
<reference evidence="1 2" key="1">
    <citation type="submission" date="2016-01" db="EMBL/GenBank/DDBJ databases">
        <title>The new phylogeny of the genus Mycobacterium.</title>
        <authorList>
            <person name="Tarcisio F."/>
            <person name="Conor M."/>
            <person name="Antonella G."/>
            <person name="Elisabetta G."/>
            <person name="Giulia F.S."/>
            <person name="Sara T."/>
            <person name="Anna F."/>
            <person name="Clotilde B."/>
            <person name="Roberto B."/>
            <person name="Veronica D.S."/>
            <person name="Fabio R."/>
            <person name="Monica P."/>
            <person name="Olivier J."/>
            <person name="Enrico T."/>
            <person name="Nicola S."/>
        </authorList>
    </citation>
    <scope>NUCLEOTIDE SEQUENCE [LARGE SCALE GENOMIC DNA]</scope>
    <source>
        <strain evidence="1 2">DSM 45731</strain>
    </source>
</reference>
<organism evidence="1 2">
    <name type="scientific">Mycobacterium fragae</name>
    <dbReference type="NCBI Taxonomy" id="1260918"/>
    <lineage>
        <taxon>Bacteria</taxon>
        <taxon>Bacillati</taxon>
        <taxon>Actinomycetota</taxon>
        <taxon>Actinomycetes</taxon>
        <taxon>Mycobacteriales</taxon>
        <taxon>Mycobacteriaceae</taxon>
        <taxon>Mycobacterium</taxon>
    </lineage>
</organism>
<dbReference type="STRING" id="1260918.AWC06_08255"/>
<proteinExistence type="predicted"/>
<comment type="caution">
    <text evidence="1">The sequence shown here is derived from an EMBL/GenBank/DDBJ whole genome shotgun (WGS) entry which is preliminary data.</text>
</comment>
<name>A0A1X1V4G1_9MYCO</name>
<sequence length="111" mass="12520">MSKKTESSPIACTLVGAEYNDRLGWIKRLNEEALCDYRRDGSRIELSYHWSAAAQVREFVRREQQCCPFLDFTICEQNKAIIVIVTAPEGVGANDQELFGPYTAAGDRQSD</sequence>
<dbReference type="RefSeq" id="WP_085194551.1">
    <property type="nucleotide sequence ID" value="NZ_JACKVI010000007.1"/>
</dbReference>
<evidence type="ECO:0000313" key="1">
    <source>
        <dbReference type="EMBL" id="ORV63964.1"/>
    </source>
</evidence>
<evidence type="ECO:0000313" key="2">
    <source>
        <dbReference type="Proteomes" id="UP000194000"/>
    </source>
</evidence>
<keyword evidence="2" id="KW-1185">Reference proteome</keyword>
<dbReference type="EMBL" id="LQOW01000005">
    <property type="protein sequence ID" value="ORV63964.1"/>
    <property type="molecule type" value="Genomic_DNA"/>
</dbReference>
<dbReference type="AlphaFoldDB" id="A0A1X1V4G1"/>
<protein>
    <submittedName>
        <fullName evidence="1">Uncharacterized protein</fullName>
    </submittedName>
</protein>
<accession>A0A1X1V4G1</accession>
<gene>
    <name evidence="1" type="ORF">AWC06_08255</name>
</gene>